<reference evidence="2 3" key="1">
    <citation type="submission" date="2020-08" db="EMBL/GenBank/DDBJ databases">
        <title>Sequencing the genomes of 1000 actinobacteria strains.</title>
        <authorList>
            <person name="Klenk H.-P."/>
        </authorList>
    </citation>
    <scope>NUCLEOTIDE SEQUENCE [LARGE SCALE GENOMIC DNA]</scope>
    <source>
        <strain evidence="2 3">DSM 45507</strain>
    </source>
</reference>
<feature type="transmembrane region" description="Helical" evidence="1">
    <location>
        <begin position="30"/>
        <end position="60"/>
    </location>
</feature>
<evidence type="ECO:0000313" key="3">
    <source>
        <dbReference type="Proteomes" id="UP000579153"/>
    </source>
</evidence>
<keyword evidence="1" id="KW-1133">Transmembrane helix</keyword>
<evidence type="ECO:0000256" key="1">
    <source>
        <dbReference type="SAM" id="Phobius"/>
    </source>
</evidence>
<keyword evidence="3" id="KW-1185">Reference proteome</keyword>
<keyword evidence="1" id="KW-0472">Membrane</keyword>
<keyword evidence="1" id="KW-0812">Transmembrane</keyword>
<dbReference type="Proteomes" id="UP000579153">
    <property type="component" value="Unassembled WGS sequence"/>
</dbReference>
<evidence type="ECO:0000313" key="2">
    <source>
        <dbReference type="EMBL" id="MBB5784444.1"/>
    </source>
</evidence>
<sequence>MVDKPTKSEHGRQIALPVVGTVPLPEPQHLAFYAVLVSLGILEIVEWPVVGIVGIGHLLASQRRHPGLQQAGEAAEAA</sequence>
<protein>
    <submittedName>
        <fullName evidence="2">Uncharacterized protein</fullName>
    </submittedName>
</protein>
<accession>A0A7W9GIG9</accession>
<name>A0A7W9GIG9_9ACTN</name>
<comment type="caution">
    <text evidence="2">The sequence shown here is derived from an EMBL/GenBank/DDBJ whole genome shotgun (WGS) entry which is preliminary data.</text>
</comment>
<organism evidence="2 3">
    <name type="scientific">Nonomuraea jabiensis</name>
    <dbReference type="NCBI Taxonomy" id="882448"/>
    <lineage>
        <taxon>Bacteria</taxon>
        <taxon>Bacillati</taxon>
        <taxon>Actinomycetota</taxon>
        <taxon>Actinomycetes</taxon>
        <taxon>Streptosporangiales</taxon>
        <taxon>Streptosporangiaceae</taxon>
        <taxon>Nonomuraea</taxon>
    </lineage>
</organism>
<proteinExistence type="predicted"/>
<gene>
    <name evidence="2" type="ORF">HD596_011200</name>
</gene>
<dbReference type="EMBL" id="JACHMB010000001">
    <property type="protein sequence ID" value="MBB5784444.1"/>
    <property type="molecule type" value="Genomic_DNA"/>
</dbReference>
<dbReference type="RefSeq" id="WP_185077394.1">
    <property type="nucleotide sequence ID" value="NZ_JACHMB010000001.1"/>
</dbReference>
<dbReference type="AlphaFoldDB" id="A0A7W9GIG9"/>